<gene>
    <name evidence="1" type="ORF">T4A_8556</name>
</gene>
<name>A0A0V1C8M6_TRIPS</name>
<reference evidence="1 2" key="1">
    <citation type="submission" date="2015-01" db="EMBL/GenBank/DDBJ databases">
        <title>Evolution of Trichinella species and genotypes.</title>
        <authorList>
            <person name="Korhonen P.K."/>
            <person name="Edoardo P."/>
            <person name="Giuseppe L.R."/>
            <person name="Gasser R.B."/>
        </authorList>
    </citation>
    <scope>NUCLEOTIDE SEQUENCE [LARGE SCALE GENOMIC DNA]</scope>
    <source>
        <strain evidence="1">ISS13</strain>
    </source>
</reference>
<proteinExistence type="predicted"/>
<evidence type="ECO:0000313" key="2">
    <source>
        <dbReference type="Proteomes" id="UP000054632"/>
    </source>
</evidence>
<accession>A0A0V1C8M6</accession>
<organism evidence="1 2">
    <name type="scientific">Trichinella pseudospiralis</name>
    <name type="common">Parasitic roundworm</name>
    <dbReference type="NCBI Taxonomy" id="6337"/>
    <lineage>
        <taxon>Eukaryota</taxon>
        <taxon>Metazoa</taxon>
        <taxon>Ecdysozoa</taxon>
        <taxon>Nematoda</taxon>
        <taxon>Enoplea</taxon>
        <taxon>Dorylaimia</taxon>
        <taxon>Trichinellida</taxon>
        <taxon>Trichinellidae</taxon>
        <taxon>Trichinella</taxon>
    </lineage>
</organism>
<dbReference type="Proteomes" id="UP000054632">
    <property type="component" value="Unassembled WGS sequence"/>
</dbReference>
<dbReference type="EMBL" id="JYDR01004124">
    <property type="protein sequence ID" value="KRY45358.1"/>
    <property type="molecule type" value="Genomic_DNA"/>
</dbReference>
<protein>
    <submittedName>
        <fullName evidence="1">Uncharacterized protein</fullName>
    </submittedName>
</protein>
<evidence type="ECO:0000313" key="1">
    <source>
        <dbReference type="EMBL" id="KRY45358.1"/>
    </source>
</evidence>
<comment type="caution">
    <text evidence="1">The sequence shown here is derived from an EMBL/GenBank/DDBJ whole genome shotgun (WGS) entry which is preliminary data.</text>
</comment>
<dbReference type="AlphaFoldDB" id="A0A0V1C8M6"/>
<sequence>MRSLSCHRQSLNYQRVIESTWCYKWNGGKKQAVSIVAILYSNRSDL</sequence>